<evidence type="ECO:0000256" key="1">
    <source>
        <dbReference type="ARBA" id="ARBA00001933"/>
    </source>
</evidence>
<dbReference type="GO" id="GO:0016020">
    <property type="term" value="C:membrane"/>
    <property type="evidence" value="ECO:0007669"/>
    <property type="project" value="GOC"/>
</dbReference>
<evidence type="ECO:0000313" key="7">
    <source>
        <dbReference type="WBParaSite" id="SBAD_0000965901-mRNA-1"/>
    </source>
</evidence>
<evidence type="ECO:0000256" key="4">
    <source>
        <dbReference type="SAM" id="Phobius"/>
    </source>
</evidence>
<dbReference type="InterPro" id="IPR015424">
    <property type="entry name" value="PyrdxlP-dep_Trfase"/>
</dbReference>
<dbReference type="GO" id="GO:0030149">
    <property type="term" value="P:sphingolipid catabolic process"/>
    <property type="evidence" value="ECO:0007669"/>
    <property type="project" value="TreeGrafter"/>
</dbReference>
<comment type="cofactor">
    <cofactor evidence="1">
        <name>pyridoxal 5'-phosphate</name>
        <dbReference type="ChEBI" id="CHEBI:597326"/>
    </cofactor>
</comment>
<dbReference type="EMBL" id="UZAM01012579">
    <property type="protein sequence ID" value="VDP22514.1"/>
    <property type="molecule type" value="Genomic_DNA"/>
</dbReference>
<keyword evidence="3" id="KW-0456">Lyase</keyword>
<dbReference type="PANTHER" id="PTHR42735:SF15">
    <property type="entry name" value="SPHINGOSINE PHOSPHATE LYASE"/>
    <property type="match status" value="1"/>
</dbReference>
<keyword evidence="4" id="KW-0812">Transmembrane</keyword>
<dbReference type="OrthoDB" id="10254570at2759"/>
<dbReference type="Proteomes" id="UP000270296">
    <property type="component" value="Unassembled WGS sequence"/>
</dbReference>
<dbReference type="InterPro" id="IPR050477">
    <property type="entry name" value="GrpII_AminoAcid_Decarb"/>
</dbReference>
<name>A0A183J0C7_9BILA</name>
<organism evidence="7">
    <name type="scientific">Soboliphyme baturini</name>
    <dbReference type="NCBI Taxonomy" id="241478"/>
    <lineage>
        <taxon>Eukaryota</taxon>
        <taxon>Metazoa</taxon>
        <taxon>Ecdysozoa</taxon>
        <taxon>Nematoda</taxon>
        <taxon>Enoplea</taxon>
        <taxon>Dorylaimia</taxon>
        <taxon>Dioctophymatida</taxon>
        <taxon>Dioctophymatoidea</taxon>
        <taxon>Soboliphymatidae</taxon>
        <taxon>Soboliphyme</taxon>
    </lineage>
</organism>
<dbReference type="WBParaSite" id="SBAD_0000965901-mRNA-1">
    <property type="protein sequence ID" value="SBAD_0000965901-mRNA-1"/>
    <property type="gene ID" value="SBAD_0000965901"/>
</dbReference>
<keyword evidence="4" id="KW-1133">Transmembrane helix</keyword>
<evidence type="ECO:0000256" key="2">
    <source>
        <dbReference type="ARBA" id="ARBA00022898"/>
    </source>
</evidence>
<evidence type="ECO:0000313" key="6">
    <source>
        <dbReference type="Proteomes" id="UP000270296"/>
    </source>
</evidence>
<protein>
    <submittedName>
        <fullName evidence="7">Glutamate decarboxylase</fullName>
    </submittedName>
</protein>
<dbReference type="AlphaFoldDB" id="A0A183J0C7"/>
<dbReference type="InterPro" id="IPR015421">
    <property type="entry name" value="PyrdxlP-dep_Trfase_major"/>
</dbReference>
<evidence type="ECO:0000313" key="5">
    <source>
        <dbReference type="EMBL" id="VDP22514.1"/>
    </source>
</evidence>
<dbReference type="GO" id="GO:0005783">
    <property type="term" value="C:endoplasmic reticulum"/>
    <property type="evidence" value="ECO:0007669"/>
    <property type="project" value="TreeGrafter"/>
</dbReference>
<reference evidence="5 6" key="2">
    <citation type="submission" date="2018-11" db="EMBL/GenBank/DDBJ databases">
        <authorList>
            <consortium name="Pathogen Informatics"/>
        </authorList>
    </citation>
    <scope>NUCLEOTIDE SEQUENCE [LARGE SCALE GENOMIC DNA]</scope>
</reference>
<keyword evidence="4" id="KW-0472">Membrane</keyword>
<keyword evidence="6" id="KW-1185">Reference proteome</keyword>
<accession>A0A183J0C7</accession>
<gene>
    <name evidence="5" type="ORF">SBAD_LOCUS9325</name>
</gene>
<sequence length="245" mass="28207">MDTDIGRYFTSSLVGTVRFLHFLRIMTNRACEDFEAWQIIAYTFAVLGTTCWLVNMYFSREEVASQVKTTLFKSARKLPWVQRQISQQMSYAREFLTEEIQRNDPLGYFIHRLPDIGFSDIVRKFCWTNPLHPDLFPGVRKMEAEVVRMVCQLYNGDPLRSCGTVTSGGSESILLACLAYRNQARENGIKCPEMLVPVSAHAAFDKAAELFGIKIRHVPLHPKTLKVDIHEMRKMLNKNVCMVNF</sequence>
<keyword evidence="2" id="KW-0663">Pyridoxal phosphate</keyword>
<dbReference type="Gene3D" id="3.40.640.10">
    <property type="entry name" value="Type I PLP-dependent aspartate aminotransferase-like (Major domain)"/>
    <property type="match status" value="1"/>
</dbReference>
<dbReference type="GO" id="GO:0008117">
    <property type="term" value="F:sphinganine-1-phosphate aldolase activity"/>
    <property type="evidence" value="ECO:0007669"/>
    <property type="project" value="TreeGrafter"/>
</dbReference>
<feature type="transmembrane region" description="Helical" evidence="4">
    <location>
        <begin position="39"/>
        <end position="58"/>
    </location>
</feature>
<reference evidence="7" key="1">
    <citation type="submission" date="2016-06" db="UniProtKB">
        <authorList>
            <consortium name="WormBaseParasite"/>
        </authorList>
    </citation>
    <scope>IDENTIFICATION</scope>
</reference>
<dbReference type="PANTHER" id="PTHR42735">
    <property type="match status" value="1"/>
</dbReference>
<dbReference type="SUPFAM" id="SSF53383">
    <property type="entry name" value="PLP-dependent transferases"/>
    <property type="match status" value="1"/>
</dbReference>
<proteinExistence type="predicted"/>
<evidence type="ECO:0000256" key="3">
    <source>
        <dbReference type="ARBA" id="ARBA00023239"/>
    </source>
</evidence>